<dbReference type="AlphaFoldDB" id="A0AAD5M4N6"/>
<accession>A0AAD5M4N6</accession>
<evidence type="ECO:0000313" key="3">
    <source>
        <dbReference type="Proteomes" id="UP001196413"/>
    </source>
</evidence>
<dbReference type="PROSITE" id="PS50181">
    <property type="entry name" value="FBOX"/>
    <property type="match status" value="1"/>
</dbReference>
<keyword evidence="3" id="KW-1185">Reference proteome</keyword>
<reference evidence="2" key="1">
    <citation type="submission" date="2021-06" db="EMBL/GenBank/DDBJ databases">
        <title>Parelaphostrongylus tenuis whole genome reference sequence.</title>
        <authorList>
            <person name="Garwood T.J."/>
            <person name="Larsen P.A."/>
            <person name="Fountain-Jones N.M."/>
            <person name="Garbe J.R."/>
            <person name="Macchietto M.G."/>
            <person name="Kania S.A."/>
            <person name="Gerhold R.W."/>
            <person name="Richards J.E."/>
            <person name="Wolf T.M."/>
        </authorList>
    </citation>
    <scope>NUCLEOTIDE SEQUENCE</scope>
    <source>
        <strain evidence="2">MNPRO001-30</strain>
        <tissue evidence="2">Meninges</tissue>
    </source>
</reference>
<dbReference type="SMART" id="SM00256">
    <property type="entry name" value="FBOX"/>
    <property type="match status" value="1"/>
</dbReference>
<dbReference type="Pfam" id="PF00646">
    <property type="entry name" value="F-box"/>
    <property type="match status" value="1"/>
</dbReference>
<dbReference type="Proteomes" id="UP001196413">
    <property type="component" value="Unassembled WGS sequence"/>
</dbReference>
<dbReference type="InterPro" id="IPR036047">
    <property type="entry name" value="F-box-like_dom_sf"/>
</dbReference>
<name>A0AAD5M4N6_PARTN</name>
<comment type="caution">
    <text evidence="2">The sequence shown here is derived from an EMBL/GenBank/DDBJ whole genome shotgun (WGS) entry which is preliminary data.</text>
</comment>
<evidence type="ECO:0000259" key="1">
    <source>
        <dbReference type="PROSITE" id="PS50181"/>
    </source>
</evidence>
<evidence type="ECO:0000313" key="2">
    <source>
        <dbReference type="EMBL" id="KAJ1352110.1"/>
    </source>
</evidence>
<dbReference type="SUPFAM" id="SSF81383">
    <property type="entry name" value="F-box domain"/>
    <property type="match status" value="1"/>
</dbReference>
<organism evidence="2 3">
    <name type="scientific">Parelaphostrongylus tenuis</name>
    <name type="common">Meningeal worm</name>
    <dbReference type="NCBI Taxonomy" id="148309"/>
    <lineage>
        <taxon>Eukaryota</taxon>
        <taxon>Metazoa</taxon>
        <taxon>Ecdysozoa</taxon>
        <taxon>Nematoda</taxon>
        <taxon>Chromadorea</taxon>
        <taxon>Rhabditida</taxon>
        <taxon>Rhabditina</taxon>
        <taxon>Rhabditomorpha</taxon>
        <taxon>Strongyloidea</taxon>
        <taxon>Metastrongylidae</taxon>
        <taxon>Parelaphostrongylus</taxon>
    </lineage>
</organism>
<sequence length="382" mass="42494">MKRRACMTPSAAKETATSTRAKKLSNKVLEAVLKFLAAIVFCYPRTRPRTSVVCKRLEDLPNEILLKILTYCDFTSKMNTRVLNYRFYCLIEKCAHTLPRRNLVGGVEIRHGGSDLSKDIDAGFHRICCPVSAAPVAYPDFLLVLSRPLKRLDILVPATRLTSIMRHVCVCHSLKLCGVSLDEMLACDILSASFRTVSDVIIDHVDAVTAETLSKLVRKACPSGRLIFCNHSTSEASSALVPEVLLSCPAKSVTITPRVTLIHHTFDDGALIRLVTSDQAVRRTVRLPVCAITHHGISHAAQVFYKRCCDVMDELTAEMNEPQWEISISFPHSAMIDRNLIKVPVGMRGQCMIWEFLPHYGNGFTVEVRVGGMNLRIVVESS</sequence>
<dbReference type="EMBL" id="JAHQIW010001307">
    <property type="protein sequence ID" value="KAJ1352110.1"/>
    <property type="molecule type" value="Genomic_DNA"/>
</dbReference>
<feature type="domain" description="F-box" evidence="1">
    <location>
        <begin position="54"/>
        <end position="102"/>
    </location>
</feature>
<proteinExistence type="predicted"/>
<dbReference type="InterPro" id="IPR001810">
    <property type="entry name" value="F-box_dom"/>
</dbReference>
<protein>
    <recommendedName>
        <fullName evidence="1">F-box domain-containing protein</fullName>
    </recommendedName>
</protein>
<gene>
    <name evidence="2" type="ORF">KIN20_008303</name>
</gene>